<accession>A0A918KU77</accession>
<protein>
    <submittedName>
        <fullName evidence="1">Uncharacterized protein</fullName>
    </submittedName>
</protein>
<dbReference type="InterPro" id="IPR023296">
    <property type="entry name" value="Glyco_hydro_beta-prop_sf"/>
</dbReference>
<comment type="caution">
    <text evidence="1">The sequence shown here is derived from an EMBL/GenBank/DDBJ whole genome shotgun (WGS) entry which is preliminary data.</text>
</comment>
<dbReference type="Gene3D" id="2.115.10.20">
    <property type="entry name" value="Glycosyl hydrolase domain, family 43"/>
    <property type="match status" value="1"/>
</dbReference>
<proteinExistence type="predicted"/>
<dbReference type="EMBL" id="BMYV01000004">
    <property type="protein sequence ID" value="GGX76015.1"/>
    <property type="molecule type" value="Genomic_DNA"/>
</dbReference>
<dbReference type="Proteomes" id="UP000600865">
    <property type="component" value="Unassembled WGS sequence"/>
</dbReference>
<evidence type="ECO:0000313" key="1">
    <source>
        <dbReference type="EMBL" id="GGX76015.1"/>
    </source>
</evidence>
<gene>
    <name evidence="1" type="ORF">GCM10011309_27610</name>
</gene>
<reference evidence="1 2" key="1">
    <citation type="journal article" date="2014" name="Int. J. Syst. Evol. Microbiol.">
        <title>Complete genome sequence of Corynebacterium casei LMG S-19264T (=DSM 44701T), isolated from a smear-ripened cheese.</title>
        <authorList>
            <consortium name="US DOE Joint Genome Institute (JGI-PGF)"/>
            <person name="Walter F."/>
            <person name="Albersmeier A."/>
            <person name="Kalinowski J."/>
            <person name="Ruckert C."/>
        </authorList>
    </citation>
    <scope>NUCLEOTIDE SEQUENCE [LARGE SCALE GENOMIC DNA]</scope>
    <source>
        <strain evidence="1 2">KCTC 23968</strain>
    </source>
</reference>
<dbReference type="SUPFAM" id="SSF75005">
    <property type="entry name" value="Arabinanase/levansucrase/invertase"/>
    <property type="match status" value="1"/>
</dbReference>
<organism evidence="1 2">
    <name type="scientific">Litorimonas cladophorae</name>
    <dbReference type="NCBI Taxonomy" id="1220491"/>
    <lineage>
        <taxon>Bacteria</taxon>
        <taxon>Pseudomonadati</taxon>
        <taxon>Pseudomonadota</taxon>
        <taxon>Alphaproteobacteria</taxon>
        <taxon>Maricaulales</taxon>
        <taxon>Robiginitomaculaceae</taxon>
    </lineage>
</organism>
<sequence length="353" mass="39526">MFTNGISHPDLWLWDSWTYADAGTIHLYALALSRRATDGTDIRPEHRNDYPFHFRHFESRDNGVSWTDLGSVLTPSADTSSYYSRNVWSGSALKLGDGRKLMGFTGLREVDQDHPFLQSIGIATSLDGTEYDNIQATALSCPRRDYDAILEAGYYLGPKDQLGHKNGEDGGPILAWRDPYTFIDKDNRIQCFWSAKISPKVGAVAHATLIETGSGFEIETLHPPMTLPDGDSITQAEVPKIYFDDLNETYYCLISACDRVYEGQDDSEVSKTLRLYKSPDLRGPWKTYREDTSILDGLPNMFGASVIETDFDARVMKLVAPITECATPDLQLTFAPVQTIDLVRSNNNTEPKL</sequence>
<name>A0A918KU77_9PROT</name>
<keyword evidence="2" id="KW-1185">Reference proteome</keyword>
<dbReference type="AlphaFoldDB" id="A0A918KU77"/>
<evidence type="ECO:0000313" key="2">
    <source>
        <dbReference type="Proteomes" id="UP000600865"/>
    </source>
</evidence>